<dbReference type="KEGG" id="lins:G7067_09225"/>
<reference evidence="6 7" key="1">
    <citation type="submission" date="2020-03" db="EMBL/GenBank/DDBJ databases">
        <title>Leucobacter sp. nov., isolated from beetles.</title>
        <authorList>
            <person name="Hyun D.-W."/>
            <person name="Bae J.-W."/>
        </authorList>
    </citation>
    <scope>NUCLEOTIDE SEQUENCE [LARGE SCALE GENOMIC DNA]</scope>
    <source>
        <strain evidence="6 7">HDW9B</strain>
    </source>
</reference>
<protein>
    <submittedName>
        <fullName evidence="6">Type II toxin-antitoxin system HipA family toxin</fullName>
    </submittedName>
</protein>
<proteinExistence type="inferred from homology"/>
<dbReference type="Pfam" id="PF07804">
    <property type="entry name" value="HipA_C"/>
    <property type="match status" value="1"/>
</dbReference>
<evidence type="ECO:0000256" key="2">
    <source>
        <dbReference type="ARBA" id="ARBA00022679"/>
    </source>
</evidence>
<sequence>MTFRRVEVLEVRAWGSLVGAVTQLPDSPLAVFEYNRAWRGPELSPLLMARSPRRRTWTFPGLSLETFHGLPPLLAGSVPDDFGNAVITAALLREGLQRADVRPIDRLAYVGTRAMGALTFHPAQSPKLEATALEMAQLVEGARRAIRGSLAEDQRSETVNEILSVGVSAGGARAKAIIAFEPESGEVRVGGIDAPEGFEQWLIKFDGVGEDRELGTGGDFGRIEYAYSLMARQAGIEMAECRLLEEADRAHFMTRRFDRPGVHGERLHLQSLNDLLGLDFRQRVTHGYESLFQADAELQSGAAEQIFRRMVFNVLGSNHDDHTKNHAFLLSQEGSWRLSPAYDLSYAYNPQGFWTSQHLMGVNGKFAQITRADLLGIADRYRVPGASRVLREVAAAVAEFTDFARAAGVSKTRTQQIERRLRELRDESGA</sequence>
<accession>A0A6G8FJT7</accession>
<keyword evidence="3" id="KW-0418">Kinase</keyword>
<dbReference type="PANTHER" id="PTHR37419:SF8">
    <property type="entry name" value="TOXIN YJJJ"/>
    <property type="match status" value="1"/>
</dbReference>
<dbReference type="InterPro" id="IPR052028">
    <property type="entry name" value="HipA_Ser/Thr_kinase"/>
</dbReference>
<dbReference type="Gene3D" id="1.10.1070.20">
    <property type="match status" value="1"/>
</dbReference>
<dbReference type="InterPro" id="IPR012893">
    <property type="entry name" value="HipA-like_C"/>
</dbReference>
<dbReference type="Proteomes" id="UP000501387">
    <property type="component" value="Chromosome"/>
</dbReference>
<keyword evidence="2" id="KW-0808">Transferase</keyword>
<comment type="similarity">
    <text evidence="1">Belongs to the HipA Ser/Thr kinase family.</text>
</comment>
<dbReference type="InterPro" id="IPR017508">
    <property type="entry name" value="HipA_N1"/>
</dbReference>
<feature type="domain" description="HipA N-terminal subdomain 1" evidence="5">
    <location>
        <begin position="9"/>
        <end position="120"/>
    </location>
</feature>
<name>A0A6G8FJT7_9MICO</name>
<feature type="domain" description="HipA-like C-terminal" evidence="4">
    <location>
        <begin position="168"/>
        <end position="397"/>
    </location>
</feature>
<evidence type="ECO:0000259" key="5">
    <source>
        <dbReference type="Pfam" id="PF13657"/>
    </source>
</evidence>
<dbReference type="RefSeq" id="WP_166323655.1">
    <property type="nucleotide sequence ID" value="NZ_CP049934.1"/>
</dbReference>
<dbReference type="AlphaFoldDB" id="A0A6G8FJT7"/>
<gene>
    <name evidence="6" type="ORF">G7067_09225</name>
</gene>
<dbReference type="Pfam" id="PF13657">
    <property type="entry name" value="Couple_hipA"/>
    <property type="match status" value="1"/>
</dbReference>
<evidence type="ECO:0000256" key="1">
    <source>
        <dbReference type="ARBA" id="ARBA00010164"/>
    </source>
</evidence>
<evidence type="ECO:0000256" key="3">
    <source>
        <dbReference type="ARBA" id="ARBA00022777"/>
    </source>
</evidence>
<evidence type="ECO:0000313" key="6">
    <source>
        <dbReference type="EMBL" id="QIM16549.1"/>
    </source>
</evidence>
<keyword evidence="7" id="KW-1185">Reference proteome</keyword>
<dbReference type="GO" id="GO:0004674">
    <property type="term" value="F:protein serine/threonine kinase activity"/>
    <property type="evidence" value="ECO:0007669"/>
    <property type="project" value="TreeGrafter"/>
</dbReference>
<evidence type="ECO:0000313" key="7">
    <source>
        <dbReference type="Proteomes" id="UP000501387"/>
    </source>
</evidence>
<organism evidence="6 7">
    <name type="scientific">Leucobacter insecticola</name>
    <dbReference type="NCBI Taxonomy" id="2714934"/>
    <lineage>
        <taxon>Bacteria</taxon>
        <taxon>Bacillati</taxon>
        <taxon>Actinomycetota</taxon>
        <taxon>Actinomycetes</taxon>
        <taxon>Micrococcales</taxon>
        <taxon>Microbacteriaceae</taxon>
        <taxon>Leucobacter</taxon>
    </lineage>
</organism>
<evidence type="ECO:0000259" key="4">
    <source>
        <dbReference type="Pfam" id="PF07804"/>
    </source>
</evidence>
<dbReference type="GO" id="GO:0005829">
    <property type="term" value="C:cytosol"/>
    <property type="evidence" value="ECO:0007669"/>
    <property type="project" value="TreeGrafter"/>
</dbReference>
<dbReference type="PANTHER" id="PTHR37419">
    <property type="entry name" value="SERINE/THREONINE-PROTEIN KINASE TOXIN HIPA"/>
    <property type="match status" value="1"/>
</dbReference>
<dbReference type="EMBL" id="CP049934">
    <property type="protein sequence ID" value="QIM16549.1"/>
    <property type="molecule type" value="Genomic_DNA"/>
</dbReference>